<gene>
    <name evidence="1" type="primary">COI-PAT</name>
</gene>
<dbReference type="AlphaFoldDB" id="M1WJ29"/>
<feature type="non-terminal residue" evidence="1">
    <location>
        <position position="1"/>
    </location>
</feature>
<feature type="non-terminal residue" evidence="1">
    <location>
        <position position="40"/>
    </location>
</feature>
<evidence type="ECO:0000313" key="1">
    <source>
        <dbReference type="EMBL" id="CCH22461.1"/>
    </source>
</evidence>
<name>M1WJ29_TYPPE</name>
<dbReference type="EMBL" id="HE800925">
    <property type="protein sequence ID" value="CCH22461.1"/>
    <property type="molecule type" value="Genomic_DNA"/>
</dbReference>
<organism evidence="1">
    <name type="scientific">Typhlatya pearsei</name>
    <name type="common">Cave shrimp</name>
    <dbReference type="NCBI Taxonomy" id="200555"/>
    <lineage>
        <taxon>Eukaryota</taxon>
        <taxon>Metazoa</taxon>
        <taxon>Ecdysozoa</taxon>
        <taxon>Arthropoda</taxon>
        <taxon>Crustacea</taxon>
        <taxon>Multicrustacea</taxon>
        <taxon>Malacostraca</taxon>
        <taxon>Eumalacostraca</taxon>
        <taxon>Eucarida</taxon>
        <taxon>Decapoda</taxon>
        <taxon>Pleocyemata</taxon>
        <taxon>Caridea</taxon>
        <taxon>Atyoidea</taxon>
        <taxon>Atyidae</taxon>
        <taxon>Typhlatya</taxon>
    </lineage>
</organism>
<proteinExistence type="predicted"/>
<sequence>SYSLCHNSNWNSSLCCMSTPYIYCSTSCWYSSLLYLSHNN</sequence>
<accession>M1WJ29</accession>
<geneLocation type="mitochondrion" evidence="1"/>
<reference evidence="1" key="1">
    <citation type="journal article" date="2013" name="J. Biogeogr.">
        <title>Historical biogeography and phylogeny of Typhlatya cave shrimps (Decapoda: Atyidae) based on mitochondrial and nuclear data.</title>
        <authorList>
            <person name="Botello A."/>
            <person name="Iliffe T.M."/>
            <person name="Alvarez F."/>
            <person name="Juan C."/>
            <person name="Pons J."/>
            <person name="Jaume D."/>
        </authorList>
    </citation>
    <scope>NUCLEOTIDE SEQUENCE</scope>
</reference>
<protein>
    <submittedName>
        <fullName evidence="1">Cytochrome oxidase subunit 1</fullName>
    </submittedName>
</protein>
<keyword evidence="1" id="KW-0496">Mitochondrion</keyword>